<gene>
    <name evidence="2" type="ORF">PBS003_LOCUS3199</name>
</gene>
<feature type="coiled-coil region" evidence="1">
    <location>
        <begin position="78"/>
        <end position="112"/>
    </location>
</feature>
<name>A0AAU9L0F6_9STRA</name>
<evidence type="ECO:0000313" key="3">
    <source>
        <dbReference type="Proteomes" id="UP001160483"/>
    </source>
</evidence>
<proteinExistence type="predicted"/>
<accession>A0AAU9L0F6</accession>
<dbReference type="AlphaFoldDB" id="A0AAU9L0F6"/>
<protein>
    <submittedName>
        <fullName evidence="2">Uncharacterized protein</fullName>
    </submittedName>
</protein>
<reference evidence="2" key="1">
    <citation type="submission" date="2021-11" db="EMBL/GenBank/DDBJ databases">
        <authorList>
            <person name="Islam A."/>
            <person name="Islam S."/>
            <person name="Flora M.S."/>
            <person name="Rahman M."/>
            <person name="Ziaur R.M."/>
            <person name="Epstein J.H."/>
            <person name="Hassan M."/>
            <person name="Klassen M."/>
            <person name="Woodard K."/>
            <person name="Webb A."/>
            <person name="Webby R.J."/>
            <person name="El Zowalaty M.E."/>
        </authorList>
    </citation>
    <scope>NUCLEOTIDE SEQUENCE</scope>
    <source>
        <strain evidence="2">Pbs3</strain>
    </source>
</reference>
<organism evidence="2 3">
    <name type="scientific">Peronospora belbahrii</name>
    <dbReference type="NCBI Taxonomy" id="622444"/>
    <lineage>
        <taxon>Eukaryota</taxon>
        <taxon>Sar</taxon>
        <taxon>Stramenopiles</taxon>
        <taxon>Oomycota</taxon>
        <taxon>Peronosporomycetes</taxon>
        <taxon>Peronosporales</taxon>
        <taxon>Peronosporaceae</taxon>
        <taxon>Peronospora</taxon>
    </lineage>
</organism>
<sequence length="130" mass="14893">MIPDQNPAFSNSFSDPVNILLRIKKSRSVSGEGKDVGTKHEQVDDQNESLASLHNYLLGNSLFTNRLQAQLKFIADENEALRHLLDTKQHEVNKLQGERKVLQHENAVLLEDKNKLFEMNRDLLSKLFPQ</sequence>
<comment type="caution">
    <text evidence="2">The sequence shown here is derived from an EMBL/GenBank/DDBJ whole genome shotgun (WGS) entry which is preliminary data.</text>
</comment>
<evidence type="ECO:0000256" key="1">
    <source>
        <dbReference type="SAM" id="Coils"/>
    </source>
</evidence>
<dbReference type="EMBL" id="CAKKTJ010000152">
    <property type="protein sequence ID" value="CAH0476417.1"/>
    <property type="molecule type" value="Genomic_DNA"/>
</dbReference>
<evidence type="ECO:0000313" key="2">
    <source>
        <dbReference type="EMBL" id="CAH0476417.1"/>
    </source>
</evidence>
<dbReference type="Proteomes" id="UP001160483">
    <property type="component" value="Unassembled WGS sequence"/>
</dbReference>
<keyword evidence="1" id="KW-0175">Coiled coil</keyword>